<evidence type="ECO:0000256" key="1">
    <source>
        <dbReference type="ARBA" id="ARBA00006995"/>
    </source>
</evidence>
<feature type="compositionally biased region" description="Low complexity" evidence="2">
    <location>
        <begin position="138"/>
        <end position="147"/>
    </location>
</feature>
<dbReference type="AlphaFoldDB" id="A0A0J8QVV9"/>
<gene>
    <name evidence="3" type="ORF">CISG_05098</name>
</gene>
<dbReference type="STRING" id="454286.A0A0J8QVV9"/>
<reference evidence="4" key="1">
    <citation type="journal article" date="2010" name="Genome Res.">
        <title>Population genomic sequencing of Coccidioides fungi reveals recent hybridization and transposon control.</title>
        <authorList>
            <person name="Neafsey D.E."/>
            <person name="Barker B.M."/>
            <person name="Sharpton T.J."/>
            <person name="Stajich J.E."/>
            <person name="Park D.J."/>
            <person name="Whiston E."/>
            <person name="Hung C.-Y."/>
            <person name="McMahan C."/>
            <person name="White J."/>
            <person name="Sykes S."/>
            <person name="Heiman D."/>
            <person name="Young S."/>
            <person name="Zeng Q."/>
            <person name="Abouelleil A."/>
            <person name="Aftuck L."/>
            <person name="Bessette D."/>
            <person name="Brown A."/>
            <person name="FitzGerald M."/>
            <person name="Lui A."/>
            <person name="Macdonald J.P."/>
            <person name="Priest M."/>
            <person name="Orbach M.J."/>
            <person name="Galgiani J.N."/>
            <person name="Kirkland T.N."/>
            <person name="Cole G.T."/>
            <person name="Birren B.W."/>
            <person name="Henn M.R."/>
            <person name="Taylor J.W."/>
            <person name="Rounsley S.D."/>
        </authorList>
    </citation>
    <scope>NUCLEOTIDE SEQUENCE [LARGE SCALE GENOMIC DNA]</scope>
    <source>
        <strain evidence="4">RMSCC 3703</strain>
    </source>
</reference>
<proteinExistence type="inferred from homology"/>
<feature type="region of interest" description="Disordered" evidence="2">
    <location>
        <begin position="129"/>
        <end position="149"/>
    </location>
</feature>
<name>A0A0J8QVV9_COCIT</name>
<dbReference type="PANTHER" id="PTHR21405:SF0">
    <property type="entry name" value="TETRATRICOPEPTIDE REPEAT PROTEIN 36"/>
    <property type="match status" value="1"/>
</dbReference>
<protein>
    <submittedName>
        <fullName evidence="3">Uncharacterized protein</fullName>
    </submittedName>
</protein>
<evidence type="ECO:0000256" key="2">
    <source>
        <dbReference type="SAM" id="MobiDB-lite"/>
    </source>
</evidence>
<dbReference type="OrthoDB" id="539634at2759"/>
<evidence type="ECO:0000313" key="4">
    <source>
        <dbReference type="Proteomes" id="UP000054559"/>
    </source>
</evidence>
<organism evidence="3 4">
    <name type="scientific">Coccidioides immitis RMSCC 3703</name>
    <dbReference type="NCBI Taxonomy" id="454286"/>
    <lineage>
        <taxon>Eukaryota</taxon>
        <taxon>Fungi</taxon>
        <taxon>Dikarya</taxon>
        <taxon>Ascomycota</taxon>
        <taxon>Pezizomycotina</taxon>
        <taxon>Eurotiomycetes</taxon>
        <taxon>Eurotiomycetidae</taxon>
        <taxon>Onygenales</taxon>
        <taxon>Onygenaceae</taxon>
        <taxon>Coccidioides</taxon>
    </lineage>
</organism>
<evidence type="ECO:0000313" key="3">
    <source>
        <dbReference type="EMBL" id="KMU75463.1"/>
    </source>
</evidence>
<sequence length="366" mass="39704">MFTFRLETRLDSAGGVGYSAIRGPGQSGSPCGSGYKRLFPCTHYVTGYLAILSCRPTDDEKTKPRPWYSRTAYREQHSTSHSIFSRPTARQLQTHQSVSQSVNQSINHGAITVRNRGCEAKPLLKRLPSPPALFDAESSPSPASSAAQTDASLPALPHIPTADLPALQEREVQAIRRLQTSDASPSVEAIKTAISELSDIIKDYPKYASAYVNRAQAYRLLIDAEATEASSATSCSSSSSTPTPAAHVFSDLAEAITLLTPNTPISPVSPLQSRILANAHTHRAYILYKAARTEPEARNSLLPTTLHDANSDRLEEMASYDFQAGGRYGNPVAKQMAVHTNPYAKMCGAIVKDAMKAEIKQWAESK</sequence>
<accession>A0A0J8QVV9</accession>
<dbReference type="Proteomes" id="UP000054559">
    <property type="component" value="Unassembled WGS sequence"/>
</dbReference>
<dbReference type="GO" id="GO:0006570">
    <property type="term" value="P:tyrosine metabolic process"/>
    <property type="evidence" value="ECO:0007669"/>
    <property type="project" value="TreeGrafter"/>
</dbReference>
<dbReference type="InterPro" id="IPR038906">
    <property type="entry name" value="TTC36"/>
</dbReference>
<dbReference type="EMBL" id="DS268140">
    <property type="protein sequence ID" value="KMU75463.1"/>
    <property type="molecule type" value="Genomic_DNA"/>
</dbReference>
<dbReference type="PANTHER" id="PTHR21405">
    <property type="entry name" value="CDNA SEQUENCE BC021608"/>
    <property type="match status" value="1"/>
</dbReference>
<comment type="similarity">
    <text evidence="1">Belongs to the TTC36 family.</text>
</comment>